<evidence type="ECO:0000256" key="6">
    <source>
        <dbReference type="ARBA" id="ARBA00034754"/>
    </source>
</evidence>
<comment type="catalytic activity">
    <reaction evidence="7">
        <text>DNA(n) + a 2'-deoxyribonucleoside 5'-triphosphate = DNA(n+1) + diphosphate</text>
        <dbReference type="Rhea" id="RHEA:22508"/>
        <dbReference type="Rhea" id="RHEA-COMP:17339"/>
        <dbReference type="Rhea" id="RHEA-COMP:17340"/>
        <dbReference type="ChEBI" id="CHEBI:33019"/>
        <dbReference type="ChEBI" id="CHEBI:61560"/>
        <dbReference type="ChEBI" id="CHEBI:173112"/>
        <dbReference type="EC" id="2.7.7.7"/>
    </reaction>
</comment>
<dbReference type="PANTHER" id="PTHR34388:SF1">
    <property type="entry name" value="DNA POLYMERASE III SUBUNIT DELTA"/>
    <property type="match status" value="1"/>
</dbReference>
<dbReference type="InterPro" id="IPR048466">
    <property type="entry name" value="DNA_pol3_delta-like_C"/>
</dbReference>
<dbReference type="Pfam" id="PF21694">
    <property type="entry name" value="DNA_pol3_delta_C"/>
    <property type="match status" value="1"/>
</dbReference>
<proteinExistence type="inferred from homology"/>
<dbReference type="EC" id="2.7.7.7" evidence="1"/>
<dbReference type="GO" id="GO:0006261">
    <property type="term" value="P:DNA-templated DNA replication"/>
    <property type="evidence" value="ECO:0007669"/>
    <property type="project" value="TreeGrafter"/>
</dbReference>
<keyword evidence="2" id="KW-0808">Transferase</keyword>
<keyword evidence="4" id="KW-0235">DNA replication</keyword>
<reference evidence="9" key="1">
    <citation type="journal article" date="2021" name="Proc. Natl. Acad. Sci. U.S.A.">
        <title>A Catalog of Tens of Thousands of Viruses from Human Metagenomes Reveals Hidden Associations with Chronic Diseases.</title>
        <authorList>
            <person name="Tisza M.J."/>
            <person name="Buck C.B."/>
        </authorList>
    </citation>
    <scope>NUCLEOTIDE SEQUENCE</scope>
    <source>
        <strain evidence="9">Ctrgt10</strain>
    </source>
</reference>
<evidence type="ECO:0000313" key="9">
    <source>
        <dbReference type="EMBL" id="DAD78050.1"/>
    </source>
</evidence>
<dbReference type="GO" id="GO:0003677">
    <property type="term" value="F:DNA binding"/>
    <property type="evidence" value="ECO:0007669"/>
    <property type="project" value="InterPro"/>
</dbReference>
<dbReference type="GO" id="GO:0009360">
    <property type="term" value="C:DNA polymerase III complex"/>
    <property type="evidence" value="ECO:0007669"/>
    <property type="project" value="TreeGrafter"/>
</dbReference>
<dbReference type="PANTHER" id="PTHR34388">
    <property type="entry name" value="DNA POLYMERASE III SUBUNIT DELTA"/>
    <property type="match status" value="1"/>
</dbReference>
<evidence type="ECO:0000256" key="1">
    <source>
        <dbReference type="ARBA" id="ARBA00012417"/>
    </source>
</evidence>
<sequence>MNIEELKQDILQHTIKPGLIIFENTEHSFVANQYIKEIAKQRKLSIEQVESLSEINARANDIFGLDLSDSVLYVCRTKEFDATSYDPSLIERDDVVIVCNKALGGPRWDDRIVKVPKLEAWQIKDYMYSKAQGVNKKQLDWLQDLCENDIYRISEELDKITLFDKKEQDKMFSEFVKDNVFSDLSPYTIFNMSNAIMDKNIKALKEVWTDIDKCDIEPLGLVTILKNNVRNIIKIQLNKCPTAESVGMSPKQFYAVSRSCGKYTKEALIELLTMLTEVDKKLKTGELPADLILDYIVLNMLSK</sequence>
<name>A0A8S5M747_9CAUD</name>
<evidence type="ECO:0000256" key="3">
    <source>
        <dbReference type="ARBA" id="ARBA00022695"/>
    </source>
</evidence>
<dbReference type="InterPro" id="IPR005790">
    <property type="entry name" value="DNA_polIII_delta"/>
</dbReference>
<evidence type="ECO:0000256" key="7">
    <source>
        <dbReference type="ARBA" id="ARBA00049244"/>
    </source>
</evidence>
<evidence type="ECO:0000256" key="2">
    <source>
        <dbReference type="ARBA" id="ARBA00022679"/>
    </source>
</evidence>
<keyword evidence="3" id="KW-0548">Nucleotidyltransferase</keyword>
<keyword evidence="5" id="KW-0239">DNA-directed DNA polymerase</keyword>
<dbReference type="GO" id="GO:0003887">
    <property type="term" value="F:DNA-directed DNA polymerase activity"/>
    <property type="evidence" value="ECO:0007669"/>
    <property type="project" value="UniProtKB-KW"/>
</dbReference>
<evidence type="ECO:0000256" key="4">
    <source>
        <dbReference type="ARBA" id="ARBA00022705"/>
    </source>
</evidence>
<comment type="similarity">
    <text evidence="6">Belongs to the DNA polymerase HolA subunit family.</text>
</comment>
<evidence type="ECO:0000259" key="8">
    <source>
        <dbReference type="Pfam" id="PF21694"/>
    </source>
</evidence>
<dbReference type="SUPFAM" id="SSF48019">
    <property type="entry name" value="post-AAA+ oligomerization domain-like"/>
    <property type="match status" value="1"/>
</dbReference>
<dbReference type="Gene3D" id="1.20.272.10">
    <property type="match status" value="1"/>
</dbReference>
<dbReference type="EMBL" id="BK014839">
    <property type="protein sequence ID" value="DAD78050.1"/>
    <property type="molecule type" value="Genomic_DNA"/>
</dbReference>
<evidence type="ECO:0000256" key="5">
    <source>
        <dbReference type="ARBA" id="ARBA00022932"/>
    </source>
</evidence>
<organism evidence="9">
    <name type="scientific">Siphoviridae sp. ctrgt10</name>
    <dbReference type="NCBI Taxonomy" id="2826479"/>
    <lineage>
        <taxon>Viruses</taxon>
        <taxon>Duplodnaviria</taxon>
        <taxon>Heunggongvirae</taxon>
        <taxon>Uroviricota</taxon>
        <taxon>Caudoviricetes</taxon>
    </lineage>
</organism>
<feature type="domain" description="DNA polymerase III delta subunit-like C-terminal" evidence="8">
    <location>
        <begin position="188"/>
        <end position="299"/>
    </location>
</feature>
<protein>
    <recommendedName>
        <fullName evidence="1">DNA-directed DNA polymerase</fullName>
        <ecNumber evidence="1">2.7.7.7</ecNumber>
    </recommendedName>
</protein>
<dbReference type="InterPro" id="IPR008921">
    <property type="entry name" value="DNA_pol3_clamp-load_cplx_C"/>
</dbReference>
<accession>A0A8S5M747</accession>